<name>A0ABR9FN86_9GAMM</name>
<dbReference type="Pfam" id="PF03544">
    <property type="entry name" value="TonB_C"/>
    <property type="match status" value="1"/>
</dbReference>
<feature type="domain" description="TonB C-terminal" evidence="2">
    <location>
        <begin position="35"/>
        <end position="127"/>
    </location>
</feature>
<dbReference type="EMBL" id="RRZA01000037">
    <property type="protein sequence ID" value="MBE0458288.1"/>
    <property type="molecule type" value="Genomic_DNA"/>
</dbReference>
<evidence type="ECO:0000313" key="3">
    <source>
        <dbReference type="EMBL" id="MBE0458288.1"/>
    </source>
</evidence>
<organism evidence="3 4">
    <name type="scientific">Pseudoalteromonas prydzensis</name>
    <dbReference type="NCBI Taxonomy" id="182141"/>
    <lineage>
        <taxon>Bacteria</taxon>
        <taxon>Pseudomonadati</taxon>
        <taxon>Pseudomonadota</taxon>
        <taxon>Gammaproteobacteria</taxon>
        <taxon>Alteromonadales</taxon>
        <taxon>Pseudoalteromonadaceae</taxon>
        <taxon>Pseudoalteromonas</taxon>
    </lineage>
</organism>
<feature type="chain" id="PRO_5045049507" evidence="1">
    <location>
        <begin position="25"/>
        <end position="359"/>
    </location>
</feature>
<evidence type="ECO:0000313" key="4">
    <source>
        <dbReference type="Proteomes" id="UP000707245"/>
    </source>
</evidence>
<dbReference type="PROSITE" id="PS52015">
    <property type="entry name" value="TONB_CTD"/>
    <property type="match status" value="1"/>
</dbReference>
<keyword evidence="1" id="KW-0732">Signal</keyword>
<proteinExistence type="predicted"/>
<feature type="signal peptide" evidence="1">
    <location>
        <begin position="1"/>
        <end position="24"/>
    </location>
</feature>
<comment type="caution">
    <text evidence="3">The sequence shown here is derived from an EMBL/GenBank/DDBJ whole genome shotgun (WGS) entry which is preliminary data.</text>
</comment>
<gene>
    <name evidence="3" type="ORF">EI167_12680</name>
</gene>
<sequence>MLCTLIIKTFISFAFLASVSTVSANSAFEKGVVEKTYTPAQVIENKNESFPKSYSGSRLEGWALLSYVVAKDGSVNDIEVISHSAVVDTQAEAQRYLNNLVFSPAIKGEQAVESGYLFTYQAGKYFTGYANDKASRGFISGYDDVNTLIKEKNFKEAELELAQLFTVHTKNTAEQALFAWLKSQFYYFQQQWQGFDEQVKVAYLLRAQLPTELHYTVVKSALQWFIYKQDFYLAYNAINSLGKIEGKVFTSENKLATTKQVDELLAQTTVINTEITLHDQQVDYISLSRANIVLENAQNLEQVELRCANQVVKFSPSKQIVYAVDPASRRCGLLLKSKKSEQLTLTQTGEIIVGLSDYK</sequence>
<dbReference type="Proteomes" id="UP000707245">
    <property type="component" value="Unassembled WGS sequence"/>
</dbReference>
<dbReference type="SUPFAM" id="SSF74653">
    <property type="entry name" value="TolA/TonB C-terminal domain"/>
    <property type="match status" value="1"/>
</dbReference>
<reference evidence="3 4" key="1">
    <citation type="submission" date="2020-07" db="EMBL/GenBank/DDBJ databases">
        <title>Halophilic bacteria isolated from french cheeses.</title>
        <authorList>
            <person name="Kothe C.I."/>
            <person name="Farah-Kraiem B."/>
            <person name="Renault P."/>
            <person name="Dridi B."/>
        </authorList>
    </citation>
    <scope>NUCLEOTIDE SEQUENCE [LARGE SCALE GENOMIC DNA]</scope>
    <source>
        <strain evidence="3 4">FME14</strain>
    </source>
</reference>
<evidence type="ECO:0000256" key="1">
    <source>
        <dbReference type="SAM" id="SignalP"/>
    </source>
</evidence>
<accession>A0ABR9FN86</accession>
<protein>
    <submittedName>
        <fullName evidence="3">Energy transducer TonB</fullName>
    </submittedName>
</protein>
<dbReference type="Gene3D" id="3.30.1150.10">
    <property type="match status" value="1"/>
</dbReference>
<dbReference type="InterPro" id="IPR037682">
    <property type="entry name" value="TonB_C"/>
</dbReference>
<keyword evidence="4" id="KW-1185">Reference proteome</keyword>
<dbReference type="RefSeq" id="WP_192542023.1">
    <property type="nucleotide sequence ID" value="NZ_RRZA01000037.1"/>
</dbReference>
<evidence type="ECO:0000259" key="2">
    <source>
        <dbReference type="PROSITE" id="PS52015"/>
    </source>
</evidence>